<dbReference type="InterPro" id="IPR001227">
    <property type="entry name" value="Ac_transferase_dom_sf"/>
</dbReference>
<reference evidence="2" key="1">
    <citation type="submission" date="2021-01" db="EMBL/GenBank/DDBJ databases">
        <authorList>
            <person name="Corre E."/>
            <person name="Pelletier E."/>
            <person name="Niang G."/>
            <person name="Scheremetjew M."/>
            <person name="Finn R."/>
            <person name="Kale V."/>
            <person name="Holt S."/>
            <person name="Cochrane G."/>
            <person name="Meng A."/>
            <person name="Brown T."/>
            <person name="Cohen L."/>
        </authorList>
    </citation>
    <scope>NUCLEOTIDE SEQUENCE</scope>
</reference>
<name>A0A7S1F2S7_NOCSC</name>
<dbReference type="Gene3D" id="3.40.366.10">
    <property type="entry name" value="Malonyl-Coenzyme A Acyl Carrier Protein, domain 2"/>
    <property type="match status" value="1"/>
</dbReference>
<feature type="domain" description="Malonyl-CoA:ACP transacylase (MAT)" evidence="1">
    <location>
        <begin position="205"/>
        <end position="503"/>
    </location>
</feature>
<dbReference type="InterPro" id="IPR052760">
    <property type="entry name" value="Mitochondrial_malonyltrans"/>
</dbReference>
<dbReference type="Pfam" id="PF00698">
    <property type="entry name" value="Acyl_transf_1"/>
    <property type="match status" value="1"/>
</dbReference>
<dbReference type="AlphaFoldDB" id="A0A7S1F2S7"/>
<dbReference type="SMART" id="SM00827">
    <property type="entry name" value="PKS_AT"/>
    <property type="match status" value="1"/>
</dbReference>
<dbReference type="EMBL" id="HBFQ01019526">
    <property type="protein sequence ID" value="CAD8839343.1"/>
    <property type="molecule type" value="Transcribed_RNA"/>
</dbReference>
<dbReference type="InterPro" id="IPR016035">
    <property type="entry name" value="Acyl_Trfase/lysoPLipase"/>
</dbReference>
<gene>
    <name evidence="2" type="ORF">NSCI0253_LOCUS13691</name>
</gene>
<organism evidence="2">
    <name type="scientific">Noctiluca scintillans</name>
    <name type="common">Sea sparkle</name>
    <name type="synonym">Red tide dinoflagellate</name>
    <dbReference type="NCBI Taxonomy" id="2966"/>
    <lineage>
        <taxon>Eukaryota</taxon>
        <taxon>Sar</taxon>
        <taxon>Alveolata</taxon>
        <taxon>Dinophyceae</taxon>
        <taxon>Noctilucales</taxon>
        <taxon>Noctilucaceae</taxon>
        <taxon>Noctiluca</taxon>
    </lineage>
</organism>
<dbReference type="PANTHER" id="PTHR47170:SF2">
    <property type="entry name" value="MALONYL-COA:ACP TRANSACYLASE (MAT) DOMAIN-CONTAINING PROTEIN"/>
    <property type="match status" value="1"/>
</dbReference>
<dbReference type="Gene3D" id="3.30.70.250">
    <property type="entry name" value="Malonyl-CoA ACP transacylase, ACP-binding"/>
    <property type="match status" value="1"/>
</dbReference>
<dbReference type="InterPro" id="IPR016036">
    <property type="entry name" value="Malonyl_transacylase_ACP-bd"/>
</dbReference>
<dbReference type="InterPro" id="IPR014043">
    <property type="entry name" value="Acyl_transferase_dom"/>
</dbReference>
<dbReference type="SUPFAM" id="SSF55048">
    <property type="entry name" value="Probable ACP-binding domain of malonyl-CoA ACP transacylase"/>
    <property type="match status" value="1"/>
</dbReference>
<proteinExistence type="predicted"/>
<dbReference type="GO" id="GO:0016740">
    <property type="term" value="F:transferase activity"/>
    <property type="evidence" value="ECO:0007669"/>
    <property type="project" value="InterPro"/>
</dbReference>
<evidence type="ECO:0000313" key="2">
    <source>
        <dbReference type="EMBL" id="CAD8839343.1"/>
    </source>
</evidence>
<protein>
    <recommendedName>
        <fullName evidence="1">Malonyl-CoA:ACP transacylase (MAT) domain-containing protein</fullName>
    </recommendedName>
</protein>
<accession>A0A7S1F2S7</accession>
<dbReference type="SUPFAM" id="SSF52151">
    <property type="entry name" value="FabD/lysophospholipase-like"/>
    <property type="match status" value="1"/>
</dbReference>
<dbReference type="PANTHER" id="PTHR47170">
    <property type="entry name" value="MALONYL-COA ACP TRANSACYLASE, ACP-BINDING"/>
    <property type="match status" value="1"/>
</dbReference>
<sequence>MPGVKPATSDSREGVEKKPIYDYEQSWLSIPFQTYEGMTQQAFQDATAPFSRYGKNVPIVVPKGWRRVEGSLPGKHFYVHVDTGTISSFPKEIYDPRRECWMTKDGDKIAFEELESEERHLSEAYKTAKGLLKYVPEEQRGKESQALAKAEAHVFSRIPAVVGLREPAVVIEATAKDAVLLPVPEEIVQVEPVLPSEPPLPVALLFPGQGSQYVKMLTNVKDMPAVRGYLIQAEEILGYSLLELCLKGPESRLELTQHCQPAMFVAGFAAVEKLKADKPECVERVQAVCGLSLGEYTALGVAGVFTFEAGLKLVKLRGELMQEAASASAQSMLSVAGLTQEKLSSLCEEARSESGAEVCQIANVFFPNGFSCAGNAAAVELLQRKVTAAKCLQAKLLKTSGGFHTALMEPAKARLLAALQDLSREMKPPRCDVYMNASGQRIGPATPASEIVRLLGEQLTNCVLWESCVRNMVRDGVTEFYECGPMKQLKAMMKRIDPEAFQRTTIVDV</sequence>
<evidence type="ECO:0000259" key="1">
    <source>
        <dbReference type="SMART" id="SM00827"/>
    </source>
</evidence>